<dbReference type="PANTHER" id="PTHR11556:SF35">
    <property type="entry name" value="SEDOHEPTULOSE-1,7-BISPHOSPHATASE, CHLOROPLASTIC"/>
    <property type="match status" value="1"/>
</dbReference>
<evidence type="ECO:0008006" key="9">
    <source>
        <dbReference type="Google" id="ProtNLM"/>
    </source>
</evidence>
<evidence type="ECO:0000256" key="3">
    <source>
        <dbReference type="ARBA" id="ARBA00023277"/>
    </source>
</evidence>
<dbReference type="GO" id="GO:0006000">
    <property type="term" value="P:fructose metabolic process"/>
    <property type="evidence" value="ECO:0007669"/>
    <property type="project" value="TreeGrafter"/>
</dbReference>
<dbReference type="AlphaFoldDB" id="A0AAV9IP33"/>
<organism evidence="7 8">
    <name type="scientific">Cyanidium caldarium</name>
    <name type="common">Red alga</name>
    <dbReference type="NCBI Taxonomy" id="2771"/>
    <lineage>
        <taxon>Eukaryota</taxon>
        <taxon>Rhodophyta</taxon>
        <taxon>Bangiophyceae</taxon>
        <taxon>Cyanidiales</taxon>
        <taxon>Cyanidiaceae</taxon>
        <taxon>Cyanidium</taxon>
    </lineage>
</organism>
<feature type="domain" description="Fructose-1-6-bisphosphatase class I N-terminal" evidence="5">
    <location>
        <begin position="29"/>
        <end position="203"/>
    </location>
</feature>
<feature type="domain" description="Fructose-1-6-bisphosphatase class 1 C-terminal" evidence="6">
    <location>
        <begin position="269"/>
        <end position="362"/>
    </location>
</feature>
<keyword evidence="2" id="KW-0378">Hydrolase</keyword>
<dbReference type="GO" id="GO:0042132">
    <property type="term" value="F:fructose 1,6-bisphosphate 1-phosphatase activity"/>
    <property type="evidence" value="ECO:0007669"/>
    <property type="project" value="TreeGrafter"/>
</dbReference>
<dbReference type="EMBL" id="JANCYW010000001">
    <property type="protein sequence ID" value="KAK4534009.1"/>
    <property type="molecule type" value="Genomic_DNA"/>
</dbReference>
<dbReference type="InterPro" id="IPR033391">
    <property type="entry name" value="FBPase_N"/>
</dbReference>
<dbReference type="InterPro" id="IPR000146">
    <property type="entry name" value="FBPase_class-1"/>
</dbReference>
<protein>
    <recommendedName>
        <fullName evidence="9">Fructose-bisphosphatase</fullName>
    </recommendedName>
</protein>
<dbReference type="SUPFAM" id="SSF56655">
    <property type="entry name" value="Carbohydrate phosphatase"/>
    <property type="match status" value="2"/>
</dbReference>
<keyword evidence="8" id="KW-1185">Reference proteome</keyword>
<gene>
    <name evidence="7" type="ORF">CDCA_CDCA01G0034</name>
</gene>
<comment type="similarity">
    <text evidence="1">Belongs to the FBPase class 1 family.</text>
</comment>
<comment type="pathway">
    <text evidence="4">Carbohydrate biosynthesis.</text>
</comment>
<evidence type="ECO:0000256" key="1">
    <source>
        <dbReference type="ARBA" id="ARBA00010941"/>
    </source>
</evidence>
<evidence type="ECO:0000313" key="7">
    <source>
        <dbReference type="EMBL" id="KAK4534009.1"/>
    </source>
</evidence>
<evidence type="ECO:0000259" key="6">
    <source>
        <dbReference type="Pfam" id="PF18913"/>
    </source>
</evidence>
<evidence type="ECO:0000256" key="2">
    <source>
        <dbReference type="ARBA" id="ARBA00022801"/>
    </source>
</evidence>
<dbReference type="Proteomes" id="UP001301350">
    <property type="component" value="Unassembled WGS sequence"/>
</dbReference>
<proteinExistence type="inferred from homology"/>
<name>A0AAV9IP33_CYACA</name>
<dbReference type="Gene3D" id="3.40.190.80">
    <property type="match status" value="1"/>
</dbReference>
<accession>A0AAV9IP33</accession>
<sequence length="372" mass="39647">MSAEGGYTSVAFPSHVRTAFTKSGAPCAERHDATGELVRLLDDLGTEFRWVAARVRETRSARGATAAVDAPITPSLVTQQLYHALCHDGYACLIVSRDEPDPMPLPPDMPHGSYVIVLASLEYDEVAGTAGDGVIGSLFSVYKRRTTPGRAGRKEDMQVQLAGQVAAGYALYGSSTQMCYAMRGNPGVYRFVLHPVAKQFFMCSATAMTFGKENVSGIALGMDDKAMRQAANNGAEAVNGQAVATTPPVRLLCPRGLLLRGDALGAALRAFVERHGCGVIYTGSIVDDFHSMLMAGGVMVTDAIDLLCEAGPLAYLAEETGARAVDDSGARVLDRRLSGSDPLHVPVRVLLGAPELIEELQTGMRDAEKERR</sequence>
<evidence type="ECO:0000256" key="4">
    <source>
        <dbReference type="ARBA" id="ARBA00024331"/>
    </source>
</evidence>
<comment type="caution">
    <text evidence="7">The sequence shown here is derived from an EMBL/GenBank/DDBJ whole genome shotgun (WGS) entry which is preliminary data.</text>
</comment>
<dbReference type="GO" id="GO:0005829">
    <property type="term" value="C:cytosol"/>
    <property type="evidence" value="ECO:0007669"/>
    <property type="project" value="TreeGrafter"/>
</dbReference>
<dbReference type="InterPro" id="IPR044015">
    <property type="entry name" value="FBPase_C_dom"/>
</dbReference>
<dbReference type="Gene3D" id="3.30.540.10">
    <property type="entry name" value="Fructose-1,6-Bisphosphatase, subunit A, domain 1"/>
    <property type="match status" value="1"/>
</dbReference>
<keyword evidence="3" id="KW-0119">Carbohydrate metabolism</keyword>
<dbReference type="GO" id="GO:0005986">
    <property type="term" value="P:sucrose biosynthetic process"/>
    <property type="evidence" value="ECO:0007669"/>
    <property type="project" value="TreeGrafter"/>
</dbReference>
<dbReference type="GO" id="GO:0006002">
    <property type="term" value="P:fructose 6-phosphate metabolic process"/>
    <property type="evidence" value="ECO:0007669"/>
    <property type="project" value="TreeGrafter"/>
</dbReference>
<dbReference type="Pfam" id="PF00316">
    <property type="entry name" value="FBPase"/>
    <property type="match status" value="1"/>
</dbReference>
<dbReference type="GO" id="GO:0030388">
    <property type="term" value="P:fructose 1,6-bisphosphate metabolic process"/>
    <property type="evidence" value="ECO:0007669"/>
    <property type="project" value="TreeGrafter"/>
</dbReference>
<dbReference type="Pfam" id="PF18913">
    <property type="entry name" value="FBPase_C"/>
    <property type="match status" value="1"/>
</dbReference>
<dbReference type="GO" id="GO:0006094">
    <property type="term" value="P:gluconeogenesis"/>
    <property type="evidence" value="ECO:0007669"/>
    <property type="project" value="TreeGrafter"/>
</dbReference>
<evidence type="ECO:0000259" key="5">
    <source>
        <dbReference type="Pfam" id="PF00316"/>
    </source>
</evidence>
<evidence type="ECO:0000313" key="8">
    <source>
        <dbReference type="Proteomes" id="UP001301350"/>
    </source>
</evidence>
<dbReference type="PANTHER" id="PTHR11556">
    <property type="entry name" value="FRUCTOSE-1,6-BISPHOSPHATASE-RELATED"/>
    <property type="match status" value="1"/>
</dbReference>
<reference evidence="7 8" key="1">
    <citation type="submission" date="2022-07" db="EMBL/GenBank/DDBJ databases">
        <title>Genome-wide signatures of adaptation to extreme environments.</title>
        <authorList>
            <person name="Cho C.H."/>
            <person name="Yoon H.S."/>
        </authorList>
    </citation>
    <scope>NUCLEOTIDE SEQUENCE [LARGE SCALE GENOMIC DNA]</scope>
    <source>
        <strain evidence="7 8">DBV 063 E5</strain>
    </source>
</reference>